<keyword evidence="7" id="KW-0347">Helicase</keyword>
<dbReference type="PANTHER" id="PTHR12604">
    <property type="entry name" value="KU AUTOANTIGEN DNA HELICASE"/>
    <property type="match status" value="1"/>
</dbReference>
<keyword evidence="12" id="KW-0539">Nucleus</keyword>
<dbReference type="InterPro" id="IPR006165">
    <property type="entry name" value="Ku70"/>
</dbReference>
<dbReference type="InterPro" id="IPR016194">
    <property type="entry name" value="SPOC-like_C_dom_sf"/>
</dbReference>
<comment type="caution">
    <text evidence="15">The sequence shown here is derived from an EMBL/GenBank/DDBJ whole genome shotgun (WGS) entry which is preliminary data.</text>
</comment>
<keyword evidence="5" id="KW-0227">DNA damage</keyword>
<dbReference type="CDD" id="cd00788">
    <property type="entry name" value="KU70"/>
    <property type="match status" value="1"/>
</dbReference>
<dbReference type="Gene3D" id="4.10.970.10">
    <property type="entry name" value="Ku70, bridge and pillars"/>
    <property type="match status" value="1"/>
</dbReference>
<evidence type="ECO:0000256" key="8">
    <source>
        <dbReference type="ARBA" id="ARBA00022840"/>
    </source>
</evidence>
<evidence type="ECO:0000256" key="5">
    <source>
        <dbReference type="ARBA" id="ARBA00022763"/>
    </source>
</evidence>
<dbReference type="InterPro" id="IPR005161">
    <property type="entry name" value="Ku_N"/>
</dbReference>
<dbReference type="GO" id="GO:0043564">
    <property type="term" value="C:Ku70:Ku80 complex"/>
    <property type="evidence" value="ECO:0007669"/>
    <property type="project" value="InterPro"/>
</dbReference>
<dbReference type="GO" id="GO:0000723">
    <property type="term" value="P:telomere maintenance"/>
    <property type="evidence" value="ECO:0007669"/>
    <property type="project" value="InterPro"/>
</dbReference>
<evidence type="ECO:0000256" key="3">
    <source>
        <dbReference type="ARBA" id="ARBA00012551"/>
    </source>
</evidence>
<evidence type="ECO:0000256" key="9">
    <source>
        <dbReference type="ARBA" id="ARBA00023125"/>
    </source>
</evidence>
<keyword evidence="16" id="KW-1185">Reference proteome</keyword>
<dbReference type="EC" id="3.6.4.12" evidence="3"/>
<dbReference type="GO" id="GO:0016787">
    <property type="term" value="F:hydrolase activity"/>
    <property type="evidence" value="ECO:0007669"/>
    <property type="project" value="UniProtKB-KW"/>
</dbReference>
<organism evidence="15 16">
    <name type="scientific">Pomacea canaliculata</name>
    <name type="common">Golden apple snail</name>
    <dbReference type="NCBI Taxonomy" id="400727"/>
    <lineage>
        <taxon>Eukaryota</taxon>
        <taxon>Metazoa</taxon>
        <taxon>Spiralia</taxon>
        <taxon>Lophotrochozoa</taxon>
        <taxon>Mollusca</taxon>
        <taxon>Gastropoda</taxon>
        <taxon>Caenogastropoda</taxon>
        <taxon>Architaenioglossa</taxon>
        <taxon>Ampullarioidea</taxon>
        <taxon>Ampullariidae</taxon>
        <taxon>Pomacea</taxon>
    </lineage>
</organism>
<comment type="similarity">
    <text evidence="2">Belongs to the ku70 family.</text>
</comment>
<dbReference type="OrthoDB" id="3249161at2759"/>
<comment type="catalytic activity">
    <reaction evidence="13">
        <text>ATP + H2O = ADP + phosphate + H(+)</text>
        <dbReference type="Rhea" id="RHEA:13065"/>
        <dbReference type="ChEBI" id="CHEBI:15377"/>
        <dbReference type="ChEBI" id="CHEBI:15378"/>
        <dbReference type="ChEBI" id="CHEBI:30616"/>
        <dbReference type="ChEBI" id="CHEBI:43474"/>
        <dbReference type="ChEBI" id="CHEBI:456216"/>
        <dbReference type="EC" id="3.6.4.12"/>
    </reaction>
</comment>
<evidence type="ECO:0000256" key="4">
    <source>
        <dbReference type="ARBA" id="ARBA00022741"/>
    </source>
</evidence>
<reference evidence="15 16" key="1">
    <citation type="submission" date="2018-04" db="EMBL/GenBank/DDBJ databases">
        <title>The genome of golden apple snail Pomacea canaliculata provides insight into stress tolerance and invasive adaptation.</title>
        <authorList>
            <person name="Liu C."/>
            <person name="Liu B."/>
            <person name="Ren Y."/>
            <person name="Zhang Y."/>
            <person name="Wang H."/>
            <person name="Li S."/>
            <person name="Jiang F."/>
            <person name="Yin L."/>
            <person name="Zhang G."/>
            <person name="Qian W."/>
            <person name="Fan W."/>
        </authorList>
    </citation>
    <scope>NUCLEOTIDE SEQUENCE [LARGE SCALE GENOMIC DNA]</scope>
    <source>
        <strain evidence="15">SZHN2017</strain>
        <tissue evidence="15">Muscle</tissue>
    </source>
</reference>
<dbReference type="Pfam" id="PF02735">
    <property type="entry name" value="Ku"/>
    <property type="match status" value="1"/>
</dbReference>
<keyword evidence="4" id="KW-0547">Nucleotide-binding</keyword>
<dbReference type="GO" id="GO:0003678">
    <property type="term" value="F:DNA helicase activity"/>
    <property type="evidence" value="ECO:0007669"/>
    <property type="project" value="UniProtKB-EC"/>
</dbReference>
<evidence type="ECO:0000256" key="6">
    <source>
        <dbReference type="ARBA" id="ARBA00022801"/>
    </source>
</evidence>
<dbReference type="InterPro" id="IPR036465">
    <property type="entry name" value="vWFA_dom_sf"/>
</dbReference>
<dbReference type="SUPFAM" id="SSF68906">
    <property type="entry name" value="SAP domain"/>
    <property type="match status" value="1"/>
</dbReference>
<protein>
    <recommendedName>
        <fullName evidence="3">DNA helicase</fullName>
        <ecNumber evidence="3">3.6.4.12</ecNumber>
    </recommendedName>
</protein>
<dbReference type="Gene3D" id="1.10.1600.10">
    <property type="match status" value="1"/>
</dbReference>
<dbReference type="STRING" id="400727.A0A2T7PJ38"/>
<keyword evidence="9" id="KW-0238">DNA-binding</keyword>
<proteinExistence type="inferred from homology"/>
<evidence type="ECO:0000256" key="10">
    <source>
        <dbReference type="ARBA" id="ARBA00023172"/>
    </source>
</evidence>
<keyword evidence="11" id="KW-0234">DNA repair</keyword>
<dbReference type="SUPFAM" id="SSF100939">
    <property type="entry name" value="SPOC domain-like"/>
    <property type="match status" value="1"/>
</dbReference>
<evidence type="ECO:0000256" key="1">
    <source>
        <dbReference type="ARBA" id="ARBA00004123"/>
    </source>
</evidence>
<evidence type="ECO:0000259" key="14">
    <source>
        <dbReference type="SMART" id="SM00559"/>
    </source>
</evidence>
<dbReference type="NCBIfam" id="TIGR00578">
    <property type="entry name" value="ku70"/>
    <property type="match status" value="1"/>
</dbReference>
<dbReference type="Gene3D" id="3.40.50.410">
    <property type="entry name" value="von Willebrand factor, type A domain"/>
    <property type="match status" value="1"/>
</dbReference>
<dbReference type="Pfam" id="PF03730">
    <property type="entry name" value="Ku_C"/>
    <property type="match status" value="1"/>
</dbReference>
<dbReference type="EMBL" id="PZQS01000003">
    <property type="protein sequence ID" value="PVD33438.1"/>
    <property type="molecule type" value="Genomic_DNA"/>
</dbReference>
<dbReference type="Proteomes" id="UP000245119">
    <property type="component" value="Linkage Group LG3"/>
</dbReference>
<accession>A0A2T7PJ38</accession>
<dbReference type="CDD" id="cd01458">
    <property type="entry name" value="vWA_ku"/>
    <property type="match status" value="1"/>
</dbReference>
<evidence type="ECO:0000313" key="15">
    <source>
        <dbReference type="EMBL" id="PVD33438.1"/>
    </source>
</evidence>
<dbReference type="GO" id="GO:0006310">
    <property type="term" value="P:DNA recombination"/>
    <property type="evidence" value="ECO:0007669"/>
    <property type="project" value="UniProtKB-KW"/>
</dbReference>
<dbReference type="InterPro" id="IPR006164">
    <property type="entry name" value="DNA_bd_Ku70/Ku80"/>
</dbReference>
<keyword evidence="10" id="KW-0233">DNA recombination</keyword>
<gene>
    <name evidence="15" type="ORF">C0Q70_04694</name>
</gene>
<evidence type="ECO:0000256" key="7">
    <source>
        <dbReference type="ARBA" id="ARBA00022806"/>
    </source>
</evidence>
<dbReference type="FunFam" id="3.40.50.410:FF:000080">
    <property type="entry name" value="X-ray repair-complementing defective repair in Chinese hamster cells 6"/>
    <property type="match status" value="1"/>
</dbReference>
<comment type="subcellular location">
    <subcellularLocation>
        <location evidence="1">Nucleus</location>
    </subcellularLocation>
</comment>
<dbReference type="GO" id="GO:0006303">
    <property type="term" value="P:double-strand break repair via nonhomologous end joining"/>
    <property type="evidence" value="ECO:0007669"/>
    <property type="project" value="InterPro"/>
</dbReference>
<dbReference type="SMART" id="SM00559">
    <property type="entry name" value="Ku78"/>
    <property type="match status" value="1"/>
</dbReference>
<dbReference type="GO" id="GO:0005524">
    <property type="term" value="F:ATP binding"/>
    <property type="evidence" value="ECO:0007669"/>
    <property type="project" value="UniProtKB-KW"/>
</dbReference>
<dbReference type="SUPFAM" id="SSF53300">
    <property type="entry name" value="vWA-like"/>
    <property type="match status" value="1"/>
</dbReference>
<evidence type="ECO:0000256" key="13">
    <source>
        <dbReference type="ARBA" id="ARBA00047995"/>
    </source>
</evidence>
<dbReference type="InterPro" id="IPR047087">
    <property type="entry name" value="KU70_core_dom"/>
</dbReference>
<dbReference type="PIRSF" id="PIRSF003033">
    <property type="entry name" value="Ku70"/>
    <property type="match status" value="1"/>
</dbReference>
<dbReference type="FunFam" id="2.40.290.10:FF:000001">
    <property type="entry name" value="X-ray repair cross complementing 6"/>
    <property type="match status" value="1"/>
</dbReference>
<evidence type="ECO:0000256" key="2">
    <source>
        <dbReference type="ARBA" id="ARBA00005240"/>
    </source>
</evidence>
<evidence type="ECO:0000256" key="12">
    <source>
        <dbReference type="ARBA" id="ARBA00023242"/>
    </source>
</evidence>
<dbReference type="InterPro" id="IPR027388">
    <property type="entry name" value="Ku70_bridge/pillars_dom_sf"/>
</dbReference>
<dbReference type="GO" id="GO:0003690">
    <property type="term" value="F:double-stranded DNA binding"/>
    <property type="evidence" value="ECO:0007669"/>
    <property type="project" value="TreeGrafter"/>
</dbReference>
<name>A0A2T7PJ38_POMCA</name>
<dbReference type="Pfam" id="PF03731">
    <property type="entry name" value="Ku_N"/>
    <property type="match status" value="1"/>
</dbReference>
<dbReference type="InterPro" id="IPR036361">
    <property type="entry name" value="SAP_dom_sf"/>
</dbReference>
<evidence type="ECO:0000313" key="16">
    <source>
        <dbReference type="Proteomes" id="UP000245119"/>
    </source>
</evidence>
<keyword evidence="6" id="KW-0378">Hydrolase</keyword>
<dbReference type="Gene3D" id="1.10.720.30">
    <property type="entry name" value="SAP domain"/>
    <property type="match status" value="1"/>
</dbReference>
<evidence type="ECO:0000256" key="11">
    <source>
        <dbReference type="ARBA" id="ARBA00023204"/>
    </source>
</evidence>
<dbReference type="InterPro" id="IPR005160">
    <property type="entry name" value="Ku_C"/>
</dbReference>
<dbReference type="GO" id="GO:0003684">
    <property type="term" value="F:damaged DNA binding"/>
    <property type="evidence" value="ECO:0007669"/>
    <property type="project" value="InterPro"/>
</dbReference>
<feature type="domain" description="Ku" evidence="14">
    <location>
        <begin position="327"/>
        <end position="473"/>
    </location>
</feature>
<keyword evidence="8" id="KW-0067">ATP-binding</keyword>
<sequence length="629" mass="71373">MRGAKLHFMSSGCSRIFILPQLLPDPKRMAEFGFARYGQDDEIEEEEEDDDVPAYSASRDGIVFLVDCSKEMFEIGDDGTCHFQISIKCIKTTMQNKIISSEKDCVGVVFFGTDKSDGPNKHINIYHDLDQPCASRILTLENLEELGWKDFNNVYGHNPGYSLADAFWTCADMFSKCPQKLHLKRVMLFTNNDDPHAGNPIYQKQACTKAGDLHDAGIDLELIHLSRPGQKFDVNKFYKDLLYPDDESAQLPDPAERLEELQTRVRAKDNKKRAIRRVPLTLAEGLSLSVGVYSLVHRCYNPPKVRLSKKDNSELKTHSNVYLQDTVKTLTPQDMKRAQTYGGKKICFENEEVVEMRQFGPPGFKLMGFKPRSSVKPYYHVKPAQFLYPDEETVTGSTSLFTALLRKCLDREVVAVCLYIPGKNNPPRFVALLPQEEEVNERKVQVTPPGFHVIFLPYADDFRKVTYEEEPKATDEQISAAKEVIKKLKFQFSSESFENPVLQNHWRNIEALALDREEPDELVDFTLPANDKIQKKAGSAIKDFMELVFPADYTPGQKKKTAPSESAAARKTKAAEAVMELDLENEAKEGRLEKLTVPVLREAIRKAKIPCSVTRKADLIDVIKKHYGV</sequence>
<dbReference type="GO" id="GO:0042162">
    <property type="term" value="F:telomeric DNA binding"/>
    <property type="evidence" value="ECO:0007669"/>
    <property type="project" value="InterPro"/>
</dbReference>
<dbReference type="AlphaFoldDB" id="A0A2T7PJ38"/>
<dbReference type="PANTHER" id="PTHR12604:SF2">
    <property type="entry name" value="X-RAY REPAIR CROSS-COMPLEMENTING PROTEIN 6"/>
    <property type="match status" value="1"/>
</dbReference>
<dbReference type="Gene3D" id="2.40.290.10">
    <property type="match status" value="1"/>
</dbReference>